<comment type="subcellular location">
    <subcellularLocation>
        <location evidence="1">Nucleus</location>
    </subcellularLocation>
</comment>
<dbReference type="GO" id="GO:0005634">
    <property type="term" value="C:nucleus"/>
    <property type="evidence" value="ECO:0007669"/>
    <property type="project" value="UniProtKB-SubCell"/>
</dbReference>
<dbReference type="EMBL" id="MU003792">
    <property type="protein sequence ID" value="KAF2721182.1"/>
    <property type="molecule type" value="Genomic_DNA"/>
</dbReference>
<dbReference type="AlphaFoldDB" id="A0A9P4UMF4"/>
<feature type="binding site" evidence="8">
    <location>
        <position position="695"/>
    </location>
    <ligand>
        <name>Zn(2+)</name>
        <dbReference type="ChEBI" id="CHEBI:29105"/>
        <label>2</label>
    </ligand>
</feature>
<evidence type="ECO:0000256" key="2">
    <source>
        <dbReference type="ARBA" id="ARBA00010210"/>
    </source>
</evidence>
<reference evidence="12" key="1">
    <citation type="journal article" date="2020" name="Stud. Mycol.">
        <title>101 Dothideomycetes genomes: a test case for predicting lifestyles and emergence of pathogens.</title>
        <authorList>
            <person name="Haridas S."/>
            <person name="Albert R."/>
            <person name="Binder M."/>
            <person name="Bloem J."/>
            <person name="Labutti K."/>
            <person name="Salamov A."/>
            <person name="Andreopoulos B."/>
            <person name="Baker S."/>
            <person name="Barry K."/>
            <person name="Bills G."/>
            <person name="Bluhm B."/>
            <person name="Cannon C."/>
            <person name="Castanera R."/>
            <person name="Culley D."/>
            <person name="Daum C."/>
            <person name="Ezra D."/>
            <person name="Gonzalez J."/>
            <person name="Henrissat B."/>
            <person name="Kuo A."/>
            <person name="Liang C."/>
            <person name="Lipzen A."/>
            <person name="Lutzoni F."/>
            <person name="Magnuson J."/>
            <person name="Mondo S."/>
            <person name="Nolan M."/>
            <person name="Ohm R."/>
            <person name="Pangilinan J."/>
            <person name="Park H.-J."/>
            <person name="Ramirez L."/>
            <person name="Alfaro M."/>
            <person name="Sun H."/>
            <person name="Tritt A."/>
            <person name="Yoshinaga Y."/>
            <person name="Zwiers L.-H."/>
            <person name="Turgeon B."/>
            <person name="Goodwin S."/>
            <person name="Spatafora J."/>
            <person name="Crous P."/>
            <person name="Grigoriev I."/>
        </authorList>
    </citation>
    <scope>NUCLEOTIDE SEQUENCE</scope>
    <source>
        <strain evidence="12">CBS 116435</strain>
    </source>
</reference>
<evidence type="ECO:0000256" key="1">
    <source>
        <dbReference type="ARBA" id="ARBA00004123"/>
    </source>
</evidence>
<feature type="region of interest" description="Disordered" evidence="10">
    <location>
        <begin position="433"/>
        <end position="644"/>
    </location>
</feature>
<feature type="binding site" evidence="8">
    <location>
        <position position="662"/>
    </location>
    <ligand>
        <name>Zn(2+)</name>
        <dbReference type="ChEBI" id="CHEBI:29105"/>
        <label>2</label>
    </ligand>
</feature>
<feature type="site" description="Histone H3K4me3 binding" evidence="7">
    <location>
        <position position="663"/>
    </location>
</feature>
<evidence type="ECO:0000259" key="11">
    <source>
        <dbReference type="PROSITE" id="PS50016"/>
    </source>
</evidence>
<protein>
    <recommendedName>
        <fullName evidence="11">PHD-type domain-containing protein</fullName>
    </recommendedName>
</protein>
<dbReference type="GO" id="GO:0000123">
    <property type="term" value="C:histone acetyltransferase complex"/>
    <property type="evidence" value="ECO:0007669"/>
    <property type="project" value="TreeGrafter"/>
</dbReference>
<feature type="binding site" evidence="8">
    <location>
        <position position="692"/>
    </location>
    <ligand>
        <name>Zn(2+)</name>
        <dbReference type="ChEBI" id="CHEBI:29105"/>
        <label>2</label>
    </ligand>
</feature>
<feature type="region of interest" description="Disordered" evidence="10">
    <location>
        <begin position="116"/>
        <end position="277"/>
    </location>
</feature>
<dbReference type="InterPro" id="IPR013083">
    <property type="entry name" value="Znf_RING/FYVE/PHD"/>
</dbReference>
<dbReference type="SMART" id="SM00249">
    <property type="entry name" value="PHD"/>
    <property type="match status" value="1"/>
</dbReference>
<feature type="compositionally biased region" description="Basic and acidic residues" evidence="10">
    <location>
        <begin position="463"/>
        <end position="472"/>
    </location>
</feature>
<evidence type="ECO:0000256" key="4">
    <source>
        <dbReference type="ARBA" id="ARBA00022771"/>
    </source>
</evidence>
<dbReference type="GO" id="GO:0008270">
    <property type="term" value="F:zinc ion binding"/>
    <property type="evidence" value="ECO:0007669"/>
    <property type="project" value="UniProtKB-KW"/>
</dbReference>
<dbReference type="PROSITE" id="PS50016">
    <property type="entry name" value="ZF_PHD_2"/>
    <property type="match status" value="1"/>
</dbReference>
<dbReference type="OrthoDB" id="5411773at2759"/>
<dbReference type="InterPro" id="IPR019787">
    <property type="entry name" value="Znf_PHD-finger"/>
</dbReference>
<dbReference type="GO" id="GO:0004402">
    <property type="term" value="F:histone acetyltransferase activity"/>
    <property type="evidence" value="ECO:0007669"/>
    <property type="project" value="TreeGrafter"/>
</dbReference>
<dbReference type="Proteomes" id="UP000799441">
    <property type="component" value="Unassembled WGS sequence"/>
</dbReference>
<feature type="site" description="Histone H3K4me3 binding" evidence="7">
    <location>
        <position position="659"/>
    </location>
</feature>
<dbReference type="PANTHER" id="PTHR10333">
    <property type="entry name" value="INHIBITOR OF GROWTH PROTEIN"/>
    <property type="match status" value="1"/>
</dbReference>
<proteinExistence type="inferred from homology"/>
<feature type="binding site" evidence="8">
    <location>
        <position position="677"/>
    </location>
    <ligand>
        <name>Zn(2+)</name>
        <dbReference type="ChEBI" id="CHEBI:29105"/>
        <label>1</label>
    </ligand>
</feature>
<keyword evidence="6" id="KW-0539">Nucleus</keyword>
<feature type="compositionally biased region" description="Low complexity" evidence="10">
    <location>
        <begin position="606"/>
        <end position="628"/>
    </location>
</feature>
<feature type="binding site" evidence="8">
    <location>
        <position position="668"/>
    </location>
    <ligand>
        <name>Zn(2+)</name>
        <dbReference type="ChEBI" id="CHEBI:29105"/>
        <label>2</label>
    </ligand>
</feature>
<feature type="compositionally biased region" description="Basic residues" evidence="10">
    <location>
        <begin position="226"/>
        <end position="236"/>
    </location>
</feature>
<dbReference type="PANTHER" id="PTHR10333:SF94">
    <property type="entry name" value="FINGER DOMAIN PROTEIN, PUTATIVE (AFU_ORTHOLOGUE AFUA_3G11940)-RELATED"/>
    <property type="match status" value="1"/>
</dbReference>
<evidence type="ECO:0000313" key="12">
    <source>
        <dbReference type="EMBL" id="KAF2721182.1"/>
    </source>
</evidence>
<feature type="binding site" evidence="8">
    <location>
        <position position="651"/>
    </location>
    <ligand>
        <name>Zn(2+)</name>
        <dbReference type="ChEBI" id="CHEBI:29105"/>
        <label>1</label>
    </ligand>
</feature>
<dbReference type="Gene3D" id="3.30.40.10">
    <property type="entry name" value="Zinc/RING finger domain, C3HC4 (zinc finger)"/>
    <property type="match status" value="1"/>
</dbReference>
<dbReference type="GO" id="GO:0006355">
    <property type="term" value="P:regulation of DNA-templated transcription"/>
    <property type="evidence" value="ECO:0007669"/>
    <property type="project" value="TreeGrafter"/>
</dbReference>
<comment type="similarity">
    <text evidence="2">Belongs to the ING family.</text>
</comment>
<evidence type="ECO:0000313" key="13">
    <source>
        <dbReference type="Proteomes" id="UP000799441"/>
    </source>
</evidence>
<feature type="site" description="Histone H3K4me3 binding" evidence="7">
    <location>
        <position position="672"/>
    </location>
</feature>
<name>A0A9P4UMF4_9PEZI</name>
<evidence type="ECO:0000256" key="6">
    <source>
        <dbReference type="ARBA" id="ARBA00023242"/>
    </source>
</evidence>
<evidence type="ECO:0000256" key="3">
    <source>
        <dbReference type="ARBA" id="ARBA00022723"/>
    </source>
</evidence>
<evidence type="ECO:0000256" key="7">
    <source>
        <dbReference type="PIRSR" id="PIRSR628651-50"/>
    </source>
</evidence>
<evidence type="ECO:0000256" key="8">
    <source>
        <dbReference type="PIRSR" id="PIRSR628651-51"/>
    </source>
</evidence>
<feature type="region of interest" description="Disordered" evidence="10">
    <location>
        <begin position="346"/>
        <end position="366"/>
    </location>
</feature>
<evidence type="ECO:0000256" key="5">
    <source>
        <dbReference type="ARBA" id="ARBA00022833"/>
    </source>
</evidence>
<feature type="site" description="Histone H3K4me3 binding" evidence="7">
    <location>
        <position position="648"/>
    </location>
</feature>
<gene>
    <name evidence="12" type="ORF">K431DRAFT_285020</name>
</gene>
<feature type="binding site" evidence="8">
    <location>
        <position position="674"/>
    </location>
    <ligand>
        <name>Zn(2+)</name>
        <dbReference type="ChEBI" id="CHEBI:29105"/>
        <label>1</label>
    </ligand>
</feature>
<evidence type="ECO:0000256" key="9">
    <source>
        <dbReference type="PROSITE-ProRule" id="PRU00146"/>
    </source>
</evidence>
<keyword evidence="3 8" id="KW-0479">Metal-binding</keyword>
<dbReference type="InterPro" id="IPR011011">
    <property type="entry name" value="Znf_FYVE_PHD"/>
</dbReference>
<feature type="compositionally biased region" description="Basic and acidic residues" evidence="10">
    <location>
        <begin position="238"/>
        <end position="258"/>
    </location>
</feature>
<dbReference type="CDD" id="cd15505">
    <property type="entry name" value="PHD_ING"/>
    <property type="match status" value="1"/>
</dbReference>
<comment type="caution">
    <text evidence="12">The sequence shown here is derived from an EMBL/GenBank/DDBJ whole genome shotgun (WGS) entry which is preliminary data.</text>
</comment>
<keyword evidence="13" id="KW-1185">Reference proteome</keyword>
<dbReference type="SUPFAM" id="SSF57903">
    <property type="entry name" value="FYVE/PHD zinc finger"/>
    <property type="match status" value="1"/>
</dbReference>
<feature type="compositionally biased region" description="Polar residues" evidence="10">
    <location>
        <begin position="143"/>
        <end position="152"/>
    </location>
</feature>
<feature type="region of interest" description="Disordered" evidence="10">
    <location>
        <begin position="1"/>
        <end position="24"/>
    </location>
</feature>
<keyword evidence="4 9" id="KW-0863">Zinc-finger</keyword>
<dbReference type="InterPro" id="IPR028651">
    <property type="entry name" value="ING_fam"/>
</dbReference>
<dbReference type="SMART" id="SM01408">
    <property type="entry name" value="ING"/>
    <property type="match status" value="1"/>
</dbReference>
<keyword evidence="5 8" id="KW-0862">Zinc</keyword>
<dbReference type="InterPro" id="IPR024610">
    <property type="entry name" value="ING_N_histone-binding"/>
</dbReference>
<accession>A0A9P4UMF4</accession>
<feature type="compositionally biased region" description="Basic residues" evidence="10">
    <location>
        <begin position="594"/>
        <end position="605"/>
    </location>
</feature>
<sequence length="721" mass="79038">MATDSLSNDDFRSLSRQPPQDPDIQNTLSDFLTYTEHFPSHLTRALTLIGQQRAKSEQSFRQIHRATTQYALLPSLPANERASPTSIRRAISYALEEAERACRMAVEESVRLDDMARKESQRLDSVTEKLKAQPMPPSRDPTPEQTALTSPNLKREDRLSARGTEEKTPRNRHNKAESKLRGRRIMVPGEVLPPPDPNAPVEVVSPWSSPRASPPLEQPPASGRKATPRPRSRTPKLPKSEKRDRKDRDRDRDKEKKPRLSRQPGQPGTNAHSAVAGISTSNALLALTPPPDSALNGSKWLPWMKLTEWEMAKLRKRMKKNAIWVPSHTMVRRELKNLGRGVAGKEAAKKAADEGGPSFVDEANEADPTKIVVSGEESNEASNILANEYGIGEDETGGGADEDEELINRGMRLNEAKKLKRIRMLEEQALQQQLAAEQGIDLPTSISDSKNTEADGKRKRKRDSSPKVKDADVNASQAPQKKLKIMAPSTSAASQKVPLALTAASVRKAATPPPASTTGRKPTIILKSSMKAVSEEPPSRRTGLRRGSNASLPGAAASTTLPSPVRALPTGRRSRRPAPGLVTAGDGESAKVSSSKRKAAPRKKAQQQQQQQQLASSSSTALSSQVSKLPHLDGTEEPEPIDPNEPRYCVCGDVSWGTMIACDNEDNCEKEWFHLSCVNLDDLPPRRTKWYCPDCRKKLKLGINTNGLVGRNIGGSTTVVK</sequence>
<feature type="compositionally biased region" description="Basic and acidic residues" evidence="10">
    <location>
        <begin position="116"/>
        <end position="131"/>
    </location>
</feature>
<dbReference type="InterPro" id="IPR001965">
    <property type="entry name" value="Znf_PHD"/>
</dbReference>
<feature type="binding site" evidence="8">
    <location>
        <position position="649"/>
    </location>
    <ligand>
        <name>Zn(2+)</name>
        <dbReference type="ChEBI" id="CHEBI:29105"/>
        <label>1</label>
    </ligand>
</feature>
<feature type="compositionally biased region" description="Polar residues" evidence="10">
    <location>
        <begin position="263"/>
        <end position="277"/>
    </location>
</feature>
<feature type="domain" description="PHD-type" evidence="11">
    <location>
        <begin position="646"/>
        <end position="698"/>
    </location>
</feature>
<organism evidence="12 13">
    <name type="scientific">Polychaeton citri CBS 116435</name>
    <dbReference type="NCBI Taxonomy" id="1314669"/>
    <lineage>
        <taxon>Eukaryota</taxon>
        <taxon>Fungi</taxon>
        <taxon>Dikarya</taxon>
        <taxon>Ascomycota</taxon>
        <taxon>Pezizomycotina</taxon>
        <taxon>Dothideomycetes</taxon>
        <taxon>Dothideomycetidae</taxon>
        <taxon>Capnodiales</taxon>
        <taxon>Capnodiaceae</taxon>
        <taxon>Polychaeton</taxon>
    </lineage>
</organism>
<evidence type="ECO:0000256" key="10">
    <source>
        <dbReference type="SAM" id="MobiDB-lite"/>
    </source>
</evidence>
<feature type="compositionally biased region" description="Basic and acidic residues" evidence="10">
    <location>
        <begin position="153"/>
        <end position="180"/>
    </location>
</feature>